<name>A0A564ZCU2_HYMDI</name>
<sequence>MNQLFASNQQVGTNALQTDMGMGKWRLKKCTKKNALKHVIQKSGESEAEKIAVCTSTTQAYFKCHQTSAMQYHSEGNDLEVHEVKASRAESCCSDSSIPGMRETFEHRLEMTNSR</sequence>
<accession>A0A564ZCU2</accession>
<keyword evidence="2" id="KW-1185">Reference proteome</keyword>
<evidence type="ECO:0000313" key="1">
    <source>
        <dbReference type="EMBL" id="VUZ57315.1"/>
    </source>
</evidence>
<proteinExistence type="predicted"/>
<organism evidence="1 2">
    <name type="scientific">Hymenolepis diminuta</name>
    <name type="common">Rat tapeworm</name>
    <dbReference type="NCBI Taxonomy" id="6216"/>
    <lineage>
        <taxon>Eukaryota</taxon>
        <taxon>Metazoa</taxon>
        <taxon>Spiralia</taxon>
        <taxon>Lophotrochozoa</taxon>
        <taxon>Platyhelminthes</taxon>
        <taxon>Cestoda</taxon>
        <taxon>Eucestoda</taxon>
        <taxon>Cyclophyllidea</taxon>
        <taxon>Hymenolepididae</taxon>
        <taxon>Hymenolepis</taxon>
    </lineage>
</organism>
<dbReference type="AlphaFoldDB" id="A0A564ZCU2"/>
<evidence type="ECO:0000313" key="2">
    <source>
        <dbReference type="Proteomes" id="UP000321570"/>
    </source>
</evidence>
<reference evidence="1 2" key="1">
    <citation type="submission" date="2019-07" db="EMBL/GenBank/DDBJ databases">
        <authorList>
            <person name="Jastrzebski P J."/>
            <person name="Paukszto L."/>
            <person name="Jastrzebski P J."/>
        </authorList>
    </citation>
    <scope>NUCLEOTIDE SEQUENCE [LARGE SCALE GENOMIC DNA]</scope>
    <source>
        <strain evidence="1 2">WMS-il1</strain>
    </source>
</reference>
<dbReference type="Proteomes" id="UP000321570">
    <property type="component" value="Unassembled WGS sequence"/>
</dbReference>
<protein>
    <submittedName>
        <fullName evidence="1">Uncharacterized protein</fullName>
    </submittedName>
</protein>
<dbReference type="EMBL" id="CABIJS010000715">
    <property type="protein sequence ID" value="VUZ57315.1"/>
    <property type="molecule type" value="Genomic_DNA"/>
</dbReference>
<gene>
    <name evidence="1" type="ORF">WMSIL1_LOCUS14749</name>
</gene>